<dbReference type="Proteomes" id="UP001213015">
    <property type="component" value="Unassembled WGS sequence"/>
</dbReference>
<dbReference type="EMBL" id="JAKHLF010000001">
    <property type="protein sequence ID" value="MCZ3844137.1"/>
    <property type="molecule type" value="Genomic_DNA"/>
</dbReference>
<protein>
    <submittedName>
        <fullName evidence="1">Uncharacterized protein</fullName>
    </submittedName>
</protein>
<name>A0AAP3GVR5_9LACO</name>
<dbReference type="RefSeq" id="WP_265669122.1">
    <property type="nucleotide sequence ID" value="NZ_JAKHKO010000001.1"/>
</dbReference>
<evidence type="ECO:0000313" key="1">
    <source>
        <dbReference type="EMBL" id="MCZ3844137.1"/>
    </source>
</evidence>
<proteinExistence type="predicted"/>
<sequence>MNEFLKDKGKAIQEVFPDFSIDIKDWHFDDFYDWYVMCETGYCLSFGDNMVTLRDENGQFITCFDWSDSDEA</sequence>
<accession>A0AAP3GVR5</accession>
<comment type="caution">
    <text evidence="1">The sequence shown here is derived from an EMBL/GenBank/DDBJ whole genome shotgun (WGS) entry which is preliminary data.</text>
</comment>
<reference evidence="1" key="1">
    <citation type="submission" date="2022-01" db="EMBL/GenBank/DDBJ databases">
        <title>VMRC isolate genome collection.</title>
        <authorList>
            <person name="France M."/>
            <person name="Rutt L."/>
            <person name="Humphrys M."/>
            <person name="Ravel J."/>
        </authorList>
    </citation>
    <scope>NUCLEOTIDE SEQUENCE</scope>
    <source>
        <strain evidence="1">C0127B5</strain>
    </source>
</reference>
<evidence type="ECO:0000313" key="2">
    <source>
        <dbReference type="Proteomes" id="UP001213015"/>
    </source>
</evidence>
<dbReference type="AlphaFoldDB" id="A0AAP3GVR5"/>
<organism evidence="1 2">
    <name type="scientific">Lactobacillus mulieris</name>
    <dbReference type="NCBI Taxonomy" id="2508708"/>
    <lineage>
        <taxon>Bacteria</taxon>
        <taxon>Bacillati</taxon>
        <taxon>Bacillota</taxon>
        <taxon>Bacilli</taxon>
        <taxon>Lactobacillales</taxon>
        <taxon>Lactobacillaceae</taxon>
        <taxon>Lactobacillus</taxon>
    </lineage>
</organism>
<gene>
    <name evidence="1" type="ORF">L2422_01180</name>
</gene>